<feature type="transmembrane region" description="Helical" evidence="9">
    <location>
        <begin position="132"/>
        <end position="157"/>
    </location>
</feature>
<dbReference type="EMBL" id="JAQAGZ010000015">
    <property type="protein sequence ID" value="MCZ8515100.1"/>
    <property type="molecule type" value="Genomic_DNA"/>
</dbReference>
<feature type="transmembrane region" description="Helical" evidence="9">
    <location>
        <begin position="186"/>
        <end position="210"/>
    </location>
</feature>
<keyword evidence="7 9" id="KW-0472">Membrane</keyword>
<dbReference type="Proteomes" id="UP001527882">
    <property type="component" value="Unassembled WGS sequence"/>
</dbReference>
<organism evidence="10 11">
    <name type="scientific">Paenibacillus gyeongsangnamensis</name>
    <dbReference type="NCBI Taxonomy" id="3388067"/>
    <lineage>
        <taxon>Bacteria</taxon>
        <taxon>Bacillati</taxon>
        <taxon>Bacillota</taxon>
        <taxon>Bacilli</taxon>
        <taxon>Bacillales</taxon>
        <taxon>Paenibacillaceae</taxon>
        <taxon>Paenibacillus</taxon>
    </lineage>
</organism>
<keyword evidence="6 9" id="KW-1133">Transmembrane helix</keyword>
<evidence type="ECO:0000313" key="11">
    <source>
        <dbReference type="Proteomes" id="UP001527882"/>
    </source>
</evidence>
<feature type="transmembrane region" description="Helical" evidence="9">
    <location>
        <begin position="6"/>
        <end position="26"/>
    </location>
</feature>
<dbReference type="CDD" id="cd06582">
    <property type="entry name" value="TM_PBP1_LivH_like"/>
    <property type="match status" value="1"/>
</dbReference>
<evidence type="ECO:0000256" key="3">
    <source>
        <dbReference type="ARBA" id="ARBA00022475"/>
    </source>
</evidence>
<dbReference type="InterPro" id="IPR001851">
    <property type="entry name" value="ABC_transp_permease"/>
</dbReference>
<keyword evidence="5" id="KW-0029">Amino-acid transport</keyword>
<comment type="similarity">
    <text evidence="8">Belongs to the binding-protein-dependent transport system permease family. LivHM subfamily.</text>
</comment>
<evidence type="ECO:0000256" key="4">
    <source>
        <dbReference type="ARBA" id="ARBA00022692"/>
    </source>
</evidence>
<comment type="subcellular location">
    <subcellularLocation>
        <location evidence="1">Cell membrane</location>
        <topology evidence="1">Multi-pass membrane protein</topology>
    </subcellularLocation>
</comment>
<sequence length="289" mass="31555">MFLQLFINGLAMGAIYALVALGFVLVSNAVNVVNFSQGEWVMLGAYFAVTASVAFHTPLIWAYLISVVVMILFGWLFQRAVYHPLRDKPFITIVISTIGVSLFLKNIARIIWGPQPTTFPSLFGENALDVFGVHILPQNLIIIAVTVILVILQELFFNRTMVGKMMRATAQDQEASSLMGIRVSRMVSFTFMYSAALTAIAGVLVAPIYFVSADMGGNLALKAFAAAIIGGFNNVRGAIIGGLLLGVLETFGAGYISSVFKDAFTFFILILFLAFRPEGIFRERIADKV</sequence>
<dbReference type="InterPro" id="IPR052157">
    <property type="entry name" value="BCAA_transport_permease"/>
</dbReference>
<dbReference type="RefSeq" id="WP_269883630.1">
    <property type="nucleotide sequence ID" value="NZ_JAQAGZ010000015.1"/>
</dbReference>
<reference evidence="10 11" key="1">
    <citation type="submission" date="2022-12" db="EMBL/GenBank/DDBJ databases">
        <title>Draft genome sequence of Paenibacillus sp. dW9.</title>
        <authorList>
            <person name="Choi E.-W."/>
            <person name="Kim D.-U."/>
        </authorList>
    </citation>
    <scope>NUCLEOTIDE SEQUENCE [LARGE SCALE GENOMIC DNA]</scope>
    <source>
        <strain evidence="11">dW9</strain>
    </source>
</reference>
<proteinExistence type="inferred from homology"/>
<dbReference type="Pfam" id="PF02653">
    <property type="entry name" value="BPD_transp_2"/>
    <property type="match status" value="1"/>
</dbReference>
<keyword evidence="3" id="KW-1003">Cell membrane</keyword>
<keyword evidence="11" id="KW-1185">Reference proteome</keyword>
<feature type="transmembrane region" description="Helical" evidence="9">
    <location>
        <begin position="253"/>
        <end position="275"/>
    </location>
</feature>
<evidence type="ECO:0000256" key="7">
    <source>
        <dbReference type="ARBA" id="ARBA00023136"/>
    </source>
</evidence>
<feature type="transmembrane region" description="Helical" evidence="9">
    <location>
        <begin position="61"/>
        <end position="78"/>
    </location>
</feature>
<name>A0ABT4QDZ9_9BACL</name>
<gene>
    <name evidence="10" type="ORF">O9H85_22285</name>
</gene>
<comment type="caution">
    <text evidence="10">The sequence shown here is derived from an EMBL/GenBank/DDBJ whole genome shotgun (WGS) entry which is preliminary data.</text>
</comment>
<dbReference type="PANTHER" id="PTHR11795:SF450">
    <property type="entry name" value="ABC TRANSPORTER PERMEASE PROTEIN"/>
    <property type="match status" value="1"/>
</dbReference>
<keyword evidence="2" id="KW-0813">Transport</keyword>
<protein>
    <submittedName>
        <fullName evidence="10">Branched-chain amino acid ABC transporter permease</fullName>
    </submittedName>
</protein>
<evidence type="ECO:0000256" key="9">
    <source>
        <dbReference type="SAM" id="Phobius"/>
    </source>
</evidence>
<evidence type="ECO:0000256" key="6">
    <source>
        <dbReference type="ARBA" id="ARBA00022989"/>
    </source>
</evidence>
<evidence type="ECO:0000256" key="8">
    <source>
        <dbReference type="ARBA" id="ARBA00037998"/>
    </source>
</evidence>
<evidence type="ECO:0000256" key="5">
    <source>
        <dbReference type="ARBA" id="ARBA00022970"/>
    </source>
</evidence>
<dbReference type="PANTHER" id="PTHR11795">
    <property type="entry name" value="BRANCHED-CHAIN AMINO ACID TRANSPORT SYSTEM PERMEASE PROTEIN LIVH"/>
    <property type="match status" value="1"/>
</dbReference>
<keyword evidence="4 9" id="KW-0812">Transmembrane</keyword>
<evidence type="ECO:0000313" key="10">
    <source>
        <dbReference type="EMBL" id="MCZ8515100.1"/>
    </source>
</evidence>
<feature type="transmembrane region" description="Helical" evidence="9">
    <location>
        <begin position="90"/>
        <end position="112"/>
    </location>
</feature>
<evidence type="ECO:0000256" key="1">
    <source>
        <dbReference type="ARBA" id="ARBA00004651"/>
    </source>
</evidence>
<accession>A0ABT4QDZ9</accession>
<evidence type="ECO:0000256" key="2">
    <source>
        <dbReference type="ARBA" id="ARBA00022448"/>
    </source>
</evidence>